<dbReference type="Proteomes" id="UP001049176">
    <property type="component" value="Chromosome 2"/>
</dbReference>
<feature type="region of interest" description="Disordered" evidence="1">
    <location>
        <begin position="325"/>
        <end position="455"/>
    </location>
</feature>
<feature type="compositionally biased region" description="Basic and acidic residues" evidence="1">
    <location>
        <begin position="812"/>
        <end position="823"/>
    </location>
</feature>
<dbReference type="KEGG" id="more:E1B28_004277"/>
<feature type="compositionally biased region" description="Basic and acidic residues" evidence="1">
    <location>
        <begin position="686"/>
        <end position="698"/>
    </location>
</feature>
<dbReference type="InterPro" id="IPR014752">
    <property type="entry name" value="Arrestin-like_C"/>
</dbReference>
<feature type="compositionally biased region" description="Low complexity" evidence="1">
    <location>
        <begin position="665"/>
        <end position="675"/>
    </location>
</feature>
<dbReference type="OrthoDB" id="4001642at2759"/>
<comment type="caution">
    <text evidence="2">The sequence shown here is derived from an EMBL/GenBank/DDBJ whole genome shotgun (WGS) entry which is preliminary data.</text>
</comment>
<dbReference type="GeneID" id="66073353"/>
<dbReference type="RefSeq" id="XP_043013340.1">
    <property type="nucleotide sequence ID" value="XM_043148738.1"/>
</dbReference>
<organism evidence="2 3">
    <name type="scientific">Marasmius oreades</name>
    <name type="common">fairy-ring Marasmius</name>
    <dbReference type="NCBI Taxonomy" id="181124"/>
    <lineage>
        <taxon>Eukaryota</taxon>
        <taxon>Fungi</taxon>
        <taxon>Dikarya</taxon>
        <taxon>Basidiomycota</taxon>
        <taxon>Agaricomycotina</taxon>
        <taxon>Agaricomycetes</taxon>
        <taxon>Agaricomycetidae</taxon>
        <taxon>Agaricales</taxon>
        <taxon>Marasmiineae</taxon>
        <taxon>Marasmiaceae</taxon>
        <taxon>Marasmius</taxon>
    </lineage>
</organism>
<feature type="compositionally biased region" description="Polar residues" evidence="1">
    <location>
        <begin position="396"/>
        <end position="422"/>
    </location>
</feature>
<feature type="region of interest" description="Disordered" evidence="1">
    <location>
        <begin position="636"/>
        <end position="655"/>
    </location>
</feature>
<evidence type="ECO:0000256" key="1">
    <source>
        <dbReference type="SAM" id="MobiDB-lite"/>
    </source>
</evidence>
<dbReference type="PANTHER" id="PTHR36419">
    <property type="entry name" value="ARRESTIN FAMILY PROTEIN 1"/>
    <property type="match status" value="1"/>
</dbReference>
<feature type="compositionally biased region" description="Basic and acidic residues" evidence="1">
    <location>
        <begin position="430"/>
        <end position="439"/>
    </location>
</feature>
<dbReference type="GO" id="GO:0000935">
    <property type="term" value="C:division septum"/>
    <property type="evidence" value="ECO:0007669"/>
    <property type="project" value="TreeGrafter"/>
</dbReference>
<feature type="compositionally biased region" description="Pro residues" evidence="1">
    <location>
        <begin position="839"/>
        <end position="850"/>
    </location>
</feature>
<feature type="compositionally biased region" description="Polar residues" evidence="1">
    <location>
        <begin position="544"/>
        <end position="560"/>
    </location>
</feature>
<name>A0A9P8AD10_9AGAR</name>
<feature type="compositionally biased region" description="Polar residues" evidence="1">
    <location>
        <begin position="475"/>
        <end position="503"/>
    </location>
</feature>
<feature type="compositionally biased region" description="Polar residues" evidence="1">
    <location>
        <begin position="767"/>
        <end position="779"/>
    </location>
</feature>
<feature type="compositionally biased region" description="Pro residues" evidence="1">
    <location>
        <begin position="788"/>
        <end position="809"/>
    </location>
</feature>
<dbReference type="InterPro" id="IPR053060">
    <property type="entry name" value="Cytokinesis_Signaling_Reg"/>
</dbReference>
<dbReference type="Gene3D" id="2.60.40.640">
    <property type="match status" value="1"/>
</dbReference>
<keyword evidence="3" id="KW-1185">Reference proteome</keyword>
<dbReference type="GO" id="GO:0000917">
    <property type="term" value="P:division septum assembly"/>
    <property type="evidence" value="ECO:0007669"/>
    <property type="project" value="TreeGrafter"/>
</dbReference>
<dbReference type="AlphaFoldDB" id="A0A9P8AD10"/>
<dbReference type="PANTHER" id="PTHR36419:SF1">
    <property type="entry name" value="RHO1 GEF LOCALIZING PROTEIN 1"/>
    <property type="match status" value="1"/>
</dbReference>
<evidence type="ECO:0000313" key="3">
    <source>
        <dbReference type="Proteomes" id="UP001049176"/>
    </source>
</evidence>
<sequence length="850" mass="91911">MSQVKLTLRPPPNVDFVNGYPGIPPGTDRQQACVKGAVEVRTGSQGVKAKWVRVELRKVETLPGGGLSNTFYDFVGPSPVTIWTASGEYELLRSQDIAFQIRIPESVPPSIALESGAGIKYELLASVCTKGKRGFLRRRKSSVISTQASIVIDKHELHSTWPVYSQPESRQTTHEGVTLTVDRDQTCFGPGDRISVMASLKSESTHTVLLRGFELTLKESTIFRAGPYTSGKKSVPQVRVITVDENKIPVNFNLYGGMVQKAELTCGVSPNHTTTSLNTARHIDITYVLSVKALLGTGPLVMDLPVVLSNWQRTVSQEAVRRIGPVPSLSLTPPGGTPHNTLPSRVEPAPGRSRLNVIHPEINRPNASNNESGRPDEFGYSQRAHVTSPRAEDPRSTSLPGRTLSANATNTPPNRFTVTNVPDSEPALSPERENREVRRGPSGSGSANTGRAWPTAEEEKLKLYEGAKATAQKVQEQVTGMSAAQQTTSPTTNVANSPSTRSARTGPWPTAEEEKVHLFTRAKAAVTTKTQPDVSAAERKSPHNSKPTDSGASNKLSQYPSAELEKEALRRYQQAVEAVERTHNPLDSGGSSSAPVFHSPPPNDLPPPFEAAAASPPIDARTQIAEKERLRRAYEAQDAAVAASPPIDARTQIAEKERLRRAYEAQDAATAQQKDAYNDPTTLTAKQEKEMIRRKLAEQDAQVAAKAQPTTPARTASPPHHSYRPTPSPPGASGSRPLTAAEEKAMLRARYESENSVSNAHLPAVNGYTNGTHTTSLSPAHSFKASPPTSPPPPVSSSAAPPPLLPRPPADYIKETQEEDARVSRYVLNGTIPNLYDYPPTPSPPRRPSP</sequence>
<feature type="region of interest" description="Disordered" evidence="1">
    <location>
        <begin position="664"/>
        <end position="850"/>
    </location>
</feature>
<reference evidence="2" key="1">
    <citation type="journal article" date="2021" name="Genome Biol. Evol.">
        <title>The assembled and annotated genome of the fairy-ring fungus Marasmius oreades.</title>
        <authorList>
            <person name="Hiltunen M."/>
            <person name="Ament-Velasquez S.L."/>
            <person name="Johannesson H."/>
        </authorList>
    </citation>
    <scope>NUCLEOTIDE SEQUENCE</scope>
    <source>
        <strain evidence="2">03SP1</strain>
    </source>
</reference>
<protein>
    <recommendedName>
        <fullName evidence="4">Arrestin C-terminal-like domain-containing protein</fullName>
    </recommendedName>
</protein>
<evidence type="ECO:0008006" key="4">
    <source>
        <dbReference type="Google" id="ProtNLM"/>
    </source>
</evidence>
<feature type="region of interest" description="Disordered" evidence="1">
    <location>
        <begin position="475"/>
        <end position="619"/>
    </location>
</feature>
<gene>
    <name evidence="2" type="ORF">E1B28_004277</name>
</gene>
<proteinExistence type="predicted"/>
<dbReference type="EMBL" id="CM032182">
    <property type="protein sequence ID" value="KAG7096870.1"/>
    <property type="molecule type" value="Genomic_DNA"/>
</dbReference>
<feature type="compositionally biased region" description="Basic and acidic residues" evidence="1">
    <location>
        <begin position="741"/>
        <end position="753"/>
    </location>
</feature>
<feature type="compositionally biased region" description="Pro residues" evidence="1">
    <location>
        <begin position="598"/>
        <end position="609"/>
    </location>
</feature>
<accession>A0A9P8AD10</accession>
<evidence type="ECO:0000313" key="2">
    <source>
        <dbReference type="EMBL" id="KAG7096870.1"/>
    </source>
</evidence>